<dbReference type="InterPro" id="IPR024344">
    <property type="entry name" value="MDMPI_metal-binding"/>
</dbReference>
<name>A0ABP7PBV4_9ACTN</name>
<evidence type="ECO:0000259" key="3">
    <source>
        <dbReference type="Pfam" id="PF11716"/>
    </source>
</evidence>
<dbReference type="PANTHER" id="PTHR40758">
    <property type="entry name" value="CONSERVED PROTEIN"/>
    <property type="match status" value="1"/>
</dbReference>
<protein>
    <submittedName>
        <fullName evidence="4">Maleylpyruvate isomerase family mycothiol-dependent enzyme</fullName>
    </submittedName>
</protein>
<evidence type="ECO:0000259" key="2">
    <source>
        <dbReference type="Pfam" id="PF07398"/>
    </source>
</evidence>
<evidence type="ECO:0000313" key="4">
    <source>
        <dbReference type="EMBL" id="GAA3963094.1"/>
    </source>
</evidence>
<dbReference type="InterPro" id="IPR034660">
    <property type="entry name" value="DinB/YfiT-like"/>
</dbReference>
<proteinExistence type="predicted"/>
<evidence type="ECO:0000256" key="1">
    <source>
        <dbReference type="SAM" id="MobiDB-lite"/>
    </source>
</evidence>
<dbReference type="Pfam" id="PF07398">
    <property type="entry name" value="MDMPI_C"/>
    <property type="match status" value="1"/>
</dbReference>
<keyword evidence="4" id="KW-0413">Isomerase</keyword>
<gene>
    <name evidence="4" type="ORF">GCM10022384_14080</name>
</gene>
<dbReference type="GO" id="GO:0016853">
    <property type="term" value="F:isomerase activity"/>
    <property type="evidence" value="ECO:0007669"/>
    <property type="project" value="UniProtKB-KW"/>
</dbReference>
<feature type="region of interest" description="Disordered" evidence="1">
    <location>
        <begin position="224"/>
        <end position="250"/>
    </location>
</feature>
<dbReference type="Pfam" id="PF11716">
    <property type="entry name" value="MDMPI_N"/>
    <property type="match status" value="1"/>
</dbReference>
<comment type="caution">
    <text evidence="4">The sequence shown here is derived from an EMBL/GenBank/DDBJ whole genome shotgun (WGS) entry which is preliminary data.</text>
</comment>
<dbReference type="Proteomes" id="UP001500034">
    <property type="component" value="Unassembled WGS sequence"/>
</dbReference>
<keyword evidence="5" id="KW-1185">Reference proteome</keyword>
<dbReference type="InterPro" id="IPR010872">
    <property type="entry name" value="MDMPI_C-term_domain"/>
</dbReference>
<dbReference type="SUPFAM" id="SSF109854">
    <property type="entry name" value="DinB/YfiT-like putative metalloenzymes"/>
    <property type="match status" value="1"/>
</dbReference>
<dbReference type="Gene3D" id="1.20.120.450">
    <property type="entry name" value="dinb family like domain"/>
    <property type="match status" value="1"/>
</dbReference>
<dbReference type="PANTHER" id="PTHR40758:SF1">
    <property type="entry name" value="CONSERVED PROTEIN"/>
    <property type="match status" value="1"/>
</dbReference>
<dbReference type="NCBIfam" id="TIGR03083">
    <property type="entry name" value="maleylpyruvate isomerase family mycothiol-dependent enzyme"/>
    <property type="match status" value="1"/>
</dbReference>
<feature type="domain" description="MDMPI C-terminal" evidence="2">
    <location>
        <begin position="140"/>
        <end position="252"/>
    </location>
</feature>
<dbReference type="RefSeq" id="WP_345590180.1">
    <property type="nucleotide sequence ID" value="NZ_BAABCQ010000018.1"/>
</dbReference>
<feature type="domain" description="Mycothiol-dependent maleylpyruvate isomerase metal-binding" evidence="3">
    <location>
        <begin position="16"/>
        <end position="126"/>
    </location>
</feature>
<dbReference type="EMBL" id="BAABCQ010000018">
    <property type="protein sequence ID" value="GAA3963094.1"/>
    <property type="molecule type" value="Genomic_DNA"/>
</dbReference>
<sequence length="264" mass="28311">MDFPRFLDCLAADYNRLRAVVETDADAPVPTCPGWTVADLTRHVGEVYLHKTVAMREGVEPEPWPPKEFAEEEPTALLDRGYSALRAEFAGRAPEDPAATWYGPDQSVGFWIRRMAQETVVHRIDAELATGRSVAPVPADLAVDGVDELLKVFAAYSVAEWGDYFTDILAGSPGRTFLVRAGDAAWRVRTGPGEFTVTDGAGDGTADVTFSGTPQAVLRRLWNRQGTDGDGGGDGGDAGNGGVTVEGDPEAAEELRRCVVVATE</sequence>
<reference evidence="5" key="1">
    <citation type="journal article" date="2019" name="Int. J. Syst. Evol. Microbiol.">
        <title>The Global Catalogue of Microorganisms (GCM) 10K type strain sequencing project: providing services to taxonomists for standard genome sequencing and annotation.</title>
        <authorList>
            <consortium name="The Broad Institute Genomics Platform"/>
            <consortium name="The Broad Institute Genome Sequencing Center for Infectious Disease"/>
            <person name="Wu L."/>
            <person name="Ma J."/>
        </authorList>
    </citation>
    <scope>NUCLEOTIDE SEQUENCE [LARGE SCALE GENOMIC DNA]</scope>
    <source>
        <strain evidence="5">JCM 17027</strain>
    </source>
</reference>
<evidence type="ECO:0000313" key="5">
    <source>
        <dbReference type="Proteomes" id="UP001500034"/>
    </source>
</evidence>
<dbReference type="InterPro" id="IPR017517">
    <property type="entry name" value="Maleyloyr_isom"/>
</dbReference>
<feature type="compositionally biased region" description="Gly residues" evidence="1">
    <location>
        <begin position="228"/>
        <end position="244"/>
    </location>
</feature>
<organism evidence="4 5">
    <name type="scientific">Streptomyces marokkonensis</name>
    <dbReference type="NCBI Taxonomy" id="324855"/>
    <lineage>
        <taxon>Bacteria</taxon>
        <taxon>Bacillati</taxon>
        <taxon>Actinomycetota</taxon>
        <taxon>Actinomycetes</taxon>
        <taxon>Kitasatosporales</taxon>
        <taxon>Streptomycetaceae</taxon>
        <taxon>Streptomyces</taxon>
    </lineage>
</organism>
<accession>A0ABP7PBV4</accession>